<gene>
    <name evidence="1" type="ORF">METZ01_LOCUS36092</name>
</gene>
<evidence type="ECO:0000313" key="1">
    <source>
        <dbReference type="EMBL" id="SUZ83238.1"/>
    </source>
</evidence>
<protein>
    <submittedName>
        <fullName evidence="1">Uncharacterized protein</fullName>
    </submittedName>
</protein>
<sequence>MPDILAPTKPSMTMEKLVSIYRQVRGAGRLTVTGKRSGKFNFTFTSDSHDTFLQFRDMLGRKTLFMEINNSSLSAWDMIQNEKYSEIALVVLFPFLEFLEPDGLTKVLWGIVPDIDTDKNTKLEFESSNTNIHFESERDRVGSLTRKITFSHGINSDNFEVIITQREFGTSYPHLVRVIPESVPFVNP</sequence>
<proteinExistence type="predicted"/>
<name>A0A381QXE3_9ZZZZ</name>
<reference evidence="1" key="1">
    <citation type="submission" date="2018-05" db="EMBL/GenBank/DDBJ databases">
        <authorList>
            <person name="Lanie J.A."/>
            <person name="Ng W.-L."/>
            <person name="Kazmierczak K.M."/>
            <person name="Andrzejewski T.M."/>
            <person name="Davidsen T.M."/>
            <person name="Wayne K.J."/>
            <person name="Tettelin H."/>
            <person name="Glass J.I."/>
            <person name="Rusch D."/>
            <person name="Podicherti R."/>
            <person name="Tsui H.-C.T."/>
            <person name="Winkler M.E."/>
        </authorList>
    </citation>
    <scope>NUCLEOTIDE SEQUENCE</scope>
</reference>
<dbReference type="AlphaFoldDB" id="A0A381QXE3"/>
<organism evidence="1">
    <name type="scientific">marine metagenome</name>
    <dbReference type="NCBI Taxonomy" id="408172"/>
    <lineage>
        <taxon>unclassified sequences</taxon>
        <taxon>metagenomes</taxon>
        <taxon>ecological metagenomes</taxon>
    </lineage>
</organism>
<dbReference type="EMBL" id="UINC01001541">
    <property type="protein sequence ID" value="SUZ83238.1"/>
    <property type="molecule type" value="Genomic_DNA"/>
</dbReference>
<accession>A0A381QXE3</accession>